<proteinExistence type="predicted"/>
<name>A0A1N6E6T1_9RHOB</name>
<dbReference type="SUPFAM" id="SSF52540">
    <property type="entry name" value="P-loop containing nucleoside triphosphate hydrolases"/>
    <property type="match status" value="1"/>
</dbReference>
<dbReference type="Proteomes" id="UP000184932">
    <property type="component" value="Unassembled WGS sequence"/>
</dbReference>
<dbReference type="STRING" id="1217970.SAMN05444002_0404"/>
<dbReference type="EMBL" id="FSRL01000001">
    <property type="protein sequence ID" value="SIN78775.1"/>
    <property type="molecule type" value="Genomic_DNA"/>
</dbReference>
<organism evidence="1 2">
    <name type="scientific">Vannielia litorea</name>
    <dbReference type="NCBI Taxonomy" id="1217970"/>
    <lineage>
        <taxon>Bacteria</taxon>
        <taxon>Pseudomonadati</taxon>
        <taxon>Pseudomonadota</taxon>
        <taxon>Alphaproteobacteria</taxon>
        <taxon>Rhodobacterales</taxon>
        <taxon>Paracoccaceae</taxon>
        <taxon>Vannielia</taxon>
    </lineage>
</organism>
<dbReference type="RefSeq" id="WP_074254592.1">
    <property type="nucleotide sequence ID" value="NZ_FSRL01000001.1"/>
</dbReference>
<gene>
    <name evidence="1" type="ORF">SAMN05444002_0404</name>
</gene>
<protein>
    <recommendedName>
        <fullName evidence="3">Sulfotransferase domain-containing protein</fullName>
    </recommendedName>
</protein>
<dbReference type="AlphaFoldDB" id="A0A1N6E6T1"/>
<sequence>MPRLMCFATHHKSGTVWTRRTIQALGHAFGLDWHGIWRDEAMQKLPEEGRAFLVNWAGWFPADLWARDDVAFVHIIRDPRDILLSGCVYHHFAGQQGEKWLHLPRTDLGGKSYQEHLKALEGDEAKLLFEMEGKHRETVEEMRNWPWGDARIFELRYEDLMQDRDCALFGQALAHLGLEGEELETGKRLFWEQSLFGGMAKMDDRPRHLMGHVSSEGALRRWETELPRAVAEVYADRHGADLVALGYETDATGWLDRLREPEPRNERVSRGNGR</sequence>
<reference evidence="2" key="1">
    <citation type="submission" date="2016-11" db="EMBL/GenBank/DDBJ databases">
        <authorList>
            <person name="Varghese N."/>
            <person name="Submissions S."/>
        </authorList>
    </citation>
    <scope>NUCLEOTIDE SEQUENCE [LARGE SCALE GENOMIC DNA]</scope>
    <source>
        <strain evidence="2">DSM 29440</strain>
    </source>
</reference>
<keyword evidence="2" id="KW-1185">Reference proteome</keyword>
<dbReference type="Gene3D" id="3.40.50.300">
    <property type="entry name" value="P-loop containing nucleotide triphosphate hydrolases"/>
    <property type="match status" value="1"/>
</dbReference>
<dbReference type="InterPro" id="IPR027417">
    <property type="entry name" value="P-loop_NTPase"/>
</dbReference>
<evidence type="ECO:0008006" key="3">
    <source>
        <dbReference type="Google" id="ProtNLM"/>
    </source>
</evidence>
<dbReference type="OrthoDB" id="4964299at2"/>
<evidence type="ECO:0000313" key="2">
    <source>
        <dbReference type="Proteomes" id="UP000184932"/>
    </source>
</evidence>
<evidence type="ECO:0000313" key="1">
    <source>
        <dbReference type="EMBL" id="SIN78775.1"/>
    </source>
</evidence>
<accession>A0A1N6E6T1</accession>